<gene>
    <name evidence="1" type="ORF">BV22DRAFT_1038128</name>
</gene>
<evidence type="ECO:0000313" key="2">
    <source>
        <dbReference type="Proteomes" id="UP000790709"/>
    </source>
</evidence>
<keyword evidence="2" id="KW-1185">Reference proteome</keyword>
<organism evidence="1 2">
    <name type="scientific">Leucogyrophana mollusca</name>
    <dbReference type="NCBI Taxonomy" id="85980"/>
    <lineage>
        <taxon>Eukaryota</taxon>
        <taxon>Fungi</taxon>
        <taxon>Dikarya</taxon>
        <taxon>Basidiomycota</taxon>
        <taxon>Agaricomycotina</taxon>
        <taxon>Agaricomycetes</taxon>
        <taxon>Agaricomycetidae</taxon>
        <taxon>Boletales</taxon>
        <taxon>Boletales incertae sedis</taxon>
        <taxon>Leucogyrophana</taxon>
    </lineage>
</organism>
<reference evidence="1" key="1">
    <citation type="journal article" date="2021" name="New Phytol.">
        <title>Evolutionary innovations through gain and loss of genes in the ectomycorrhizal Boletales.</title>
        <authorList>
            <person name="Wu G."/>
            <person name="Miyauchi S."/>
            <person name="Morin E."/>
            <person name="Kuo A."/>
            <person name="Drula E."/>
            <person name="Varga T."/>
            <person name="Kohler A."/>
            <person name="Feng B."/>
            <person name="Cao Y."/>
            <person name="Lipzen A."/>
            <person name="Daum C."/>
            <person name="Hundley H."/>
            <person name="Pangilinan J."/>
            <person name="Johnson J."/>
            <person name="Barry K."/>
            <person name="LaButti K."/>
            <person name="Ng V."/>
            <person name="Ahrendt S."/>
            <person name="Min B."/>
            <person name="Choi I.G."/>
            <person name="Park H."/>
            <person name="Plett J.M."/>
            <person name="Magnuson J."/>
            <person name="Spatafora J.W."/>
            <person name="Nagy L.G."/>
            <person name="Henrissat B."/>
            <person name="Grigoriev I.V."/>
            <person name="Yang Z.L."/>
            <person name="Xu J."/>
            <person name="Martin F.M."/>
        </authorList>
    </citation>
    <scope>NUCLEOTIDE SEQUENCE</scope>
    <source>
        <strain evidence="1">KUC20120723A-06</strain>
    </source>
</reference>
<dbReference type="Proteomes" id="UP000790709">
    <property type="component" value="Unassembled WGS sequence"/>
</dbReference>
<sequence>MFAARIFALVAFAVAVSAGCTDVQTGVCCNDKPVLTPRGYSATDCTAASKCAPKQYQMCCLGFSVADVGLVAQGHTASVCSQPTQGGQ</sequence>
<dbReference type="EMBL" id="MU266508">
    <property type="protein sequence ID" value="KAH7921859.1"/>
    <property type="molecule type" value="Genomic_DNA"/>
</dbReference>
<evidence type="ECO:0000313" key="1">
    <source>
        <dbReference type="EMBL" id="KAH7921859.1"/>
    </source>
</evidence>
<comment type="caution">
    <text evidence="1">The sequence shown here is derived from an EMBL/GenBank/DDBJ whole genome shotgun (WGS) entry which is preliminary data.</text>
</comment>
<proteinExistence type="predicted"/>
<protein>
    <submittedName>
        <fullName evidence="1">Uncharacterized protein</fullName>
    </submittedName>
</protein>
<accession>A0ACB8B994</accession>
<name>A0ACB8B994_9AGAM</name>